<evidence type="ECO:0000256" key="3">
    <source>
        <dbReference type="PROSITE-ProRule" id="PRU00742"/>
    </source>
</evidence>
<dbReference type="PROSITE" id="PS51409">
    <property type="entry name" value="ARGINASE_2"/>
    <property type="match status" value="1"/>
</dbReference>
<keyword evidence="2" id="KW-0378">Hydrolase</keyword>
<sequence length="470" mass="50951">MDDTHALDDQRYRLNPRLRLTQYGGAFYAHDAALAQEPMVHIATQRIAEADFATLRALKGQGLFIEPETMSSLKAAVLALDADAAALDRWIKARFLLSHTSPAQQVEARLLQRLSDDFAAMPQRREFSDLETNQRFFAPNTFFNLPRDVDPSRAHVGMIGLPFASLPVSAGTQTAPEALRLQSRAVSWLDLHKNGAYSDIVLSGGRPGVIGRGIVVQDCGDLQSPDGTPCGMLGALEMLLDRLADDTIRPLFVGGDHAVTYPVIKAMLAREPRLGLLHFDAHNDLFYQDAISYNHAAFLSNLIRDTDIETVVSLGLRTALDQRTQVMDRAYASHGVGARVTLLPLMRLKQLLASPAALSEAIAALAGRPYYITLDLDVMSETAIAGQVSTPCGAGLEWHELHTLLQAMFAHLDICGADVVEFNPGNGKAGGAARAVNAMLVHLIDGLARSDGKPPAPARDEQDDAPSDRP</sequence>
<dbReference type="PANTHER" id="PTHR11358:SF26">
    <property type="entry name" value="GUANIDINO ACID HYDROLASE, MITOCHONDRIAL"/>
    <property type="match status" value="1"/>
</dbReference>
<protein>
    <submittedName>
        <fullName evidence="5">Arginase family protein</fullName>
    </submittedName>
</protein>
<dbReference type="EMBL" id="JAOVZQ010000001">
    <property type="protein sequence ID" value="MCY0096411.1"/>
    <property type="molecule type" value="Genomic_DNA"/>
</dbReference>
<evidence type="ECO:0000256" key="1">
    <source>
        <dbReference type="ARBA" id="ARBA00022723"/>
    </source>
</evidence>
<dbReference type="Proteomes" id="UP001081283">
    <property type="component" value="Unassembled WGS sequence"/>
</dbReference>
<name>A0ABT3YKJ4_9HYPH</name>
<dbReference type="Gene3D" id="3.40.800.10">
    <property type="entry name" value="Ureohydrolase domain"/>
    <property type="match status" value="1"/>
</dbReference>
<dbReference type="SUPFAM" id="SSF52768">
    <property type="entry name" value="Arginase/deacetylase"/>
    <property type="match status" value="1"/>
</dbReference>
<reference evidence="5" key="1">
    <citation type="submission" date="2022-10" db="EMBL/GenBank/DDBJ databases">
        <title>Hoeflea sp. J2-29, isolated from marine algae.</title>
        <authorList>
            <person name="Kristyanto S."/>
            <person name="Kim J.M."/>
            <person name="Jeon C.O."/>
        </authorList>
    </citation>
    <scope>NUCLEOTIDE SEQUENCE</scope>
    <source>
        <strain evidence="5">J2-29</strain>
    </source>
</reference>
<accession>A0ABT3YKJ4</accession>
<evidence type="ECO:0000313" key="6">
    <source>
        <dbReference type="Proteomes" id="UP001081283"/>
    </source>
</evidence>
<comment type="caution">
    <text evidence="5">The sequence shown here is derived from an EMBL/GenBank/DDBJ whole genome shotgun (WGS) entry which is preliminary data.</text>
</comment>
<comment type="similarity">
    <text evidence="3">Belongs to the arginase family.</text>
</comment>
<organism evidence="5 6">
    <name type="scientific">Hoeflea ulvae</name>
    <dbReference type="NCBI Taxonomy" id="2983764"/>
    <lineage>
        <taxon>Bacteria</taxon>
        <taxon>Pseudomonadati</taxon>
        <taxon>Pseudomonadota</taxon>
        <taxon>Alphaproteobacteria</taxon>
        <taxon>Hyphomicrobiales</taxon>
        <taxon>Rhizobiaceae</taxon>
        <taxon>Hoeflea</taxon>
    </lineage>
</organism>
<feature type="compositionally biased region" description="Acidic residues" evidence="4">
    <location>
        <begin position="461"/>
        <end position="470"/>
    </location>
</feature>
<dbReference type="InterPro" id="IPR006035">
    <property type="entry name" value="Ureohydrolase"/>
</dbReference>
<evidence type="ECO:0000256" key="2">
    <source>
        <dbReference type="ARBA" id="ARBA00022801"/>
    </source>
</evidence>
<evidence type="ECO:0000313" key="5">
    <source>
        <dbReference type="EMBL" id="MCY0096411.1"/>
    </source>
</evidence>
<keyword evidence="1" id="KW-0479">Metal-binding</keyword>
<dbReference type="Pfam" id="PF00491">
    <property type="entry name" value="Arginase"/>
    <property type="match status" value="1"/>
</dbReference>
<gene>
    <name evidence="5" type="ORF">OEG82_20700</name>
</gene>
<evidence type="ECO:0000256" key="4">
    <source>
        <dbReference type="SAM" id="MobiDB-lite"/>
    </source>
</evidence>
<dbReference type="RefSeq" id="WP_267614239.1">
    <property type="nucleotide sequence ID" value="NZ_JAOVZQ010000001.1"/>
</dbReference>
<proteinExistence type="inferred from homology"/>
<dbReference type="InterPro" id="IPR023696">
    <property type="entry name" value="Ureohydrolase_dom_sf"/>
</dbReference>
<dbReference type="PANTHER" id="PTHR11358">
    <property type="entry name" value="ARGINASE/AGMATINASE"/>
    <property type="match status" value="1"/>
</dbReference>
<feature type="region of interest" description="Disordered" evidence="4">
    <location>
        <begin position="448"/>
        <end position="470"/>
    </location>
</feature>
<keyword evidence="6" id="KW-1185">Reference proteome</keyword>